<dbReference type="SMART" id="SM00353">
    <property type="entry name" value="HLH"/>
    <property type="match status" value="1"/>
</dbReference>
<evidence type="ECO:0000259" key="6">
    <source>
        <dbReference type="PROSITE" id="PS50888"/>
    </source>
</evidence>
<protein>
    <recommendedName>
        <fullName evidence="6">BHLH domain-containing protein</fullName>
    </recommendedName>
</protein>
<evidence type="ECO:0000313" key="7">
    <source>
        <dbReference type="EMBL" id="KDR14066.1"/>
    </source>
</evidence>
<keyword evidence="2" id="KW-0238">DNA-binding</keyword>
<dbReference type="InParanoid" id="A0A067QXE9"/>
<feature type="region of interest" description="Disordered" evidence="5">
    <location>
        <begin position="64"/>
        <end position="87"/>
    </location>
</feature>
<dbReference type="CDD" id="cd11417">
    <property type="entry name" value="bHLH_TS_PTF1A"/>
    <property type="match status" value="1"/>
</dbReference>
<evidence type="ECO:0000256" key="1">
    <source>
        <dbReference type="ARBA" id="ARBA00023015"/>
    </source>
</evidence>
<dbReference type="SUPFAM" id="SSF47459">
    <property type="entry name" value="HLH, helix-loop-helix DNA-binding domain"/>
    <property type="match status" value="1"/>
</dbReference>
<feature type="compositionally biased region" description="Polar residues" evidence="5">
    <location>
        <begin position="132"/>
        <end position="145"/>
    </location>
</feature>
<name>A0A067QXE9_ZOONE</name>
<feature type="region of interest" description="Disordered" evidence="5">
    <location>
        <begin position="125"/>
        <end position="145"/>
    </location>
</feature>
<evidence type="ECO:0000256" key="5">
    <source>
        <dbReference type="SAM" id="MobiDB-lite"/>
    </source>
</evidence>
<sequence length="145" mass="15986">QVQQRQAANLRERKRMQSINDAFEGLRAHIPTLPYEKRLSKVDTLKLAIGYINFLSDLVASDRNATQGAGGAPGSHGIHQPPREEPKKIILRGSYGSPFTAHSLSWSSNKENGCNGIMFAKVWTPEDPRSNKGMTHNGPTFSVDS</sequence>
<evidence type="ECO:0000256" key="3">
    <source>
        <dbReference type="ARBA" id="ARBA00023163"/>
    </source>
</evidence>
<dbReference type="PROSITE" id="PS50888">
    <property type="entry name" value="BHLH"/>
    <property type="match status" value="1"/>
</dbReference>
<dbReference type="InterPro" id="IPR011598">
    <property type="entry name" value="bHLH_dom"/>
</dbReference>
<accession>A0A067QXE9</accession>
<dbReference type="GO" id="GO:0000977">
    <property type="term" value="F:RNA polymerase II transcription regulatory region sequence-specific DNA binding"/>
    <property type="evidence" value="ECO:0007669"/>
    <property type="project" value="TreeGrafter"/>
</dbReference>
<dbReference type="EMBL" id="KK852902">
    <property type="protein sequence ID" value="KDR14066.1"/>
    <property type="molecule type" value="Genomic_DNA"/>
</dbReference>
<evidence type="ECO:0000256" key="4">
    <source>
        <dbReference type="ARBA" id="ARBA00023242"/>
    </source>
</evidence>
<dbReference type="Gene3D" id="4.10.280.10">
    <property type="entry name" value="Helix-loop-helix DNA-binding domain"/>
    <property type="match status" value="1"/>
</dbReference>
<keyword evidence="1" id="KW-0805">Transcription regulation</keyword>
<gene>
    <name evidence="7" type="ORF">L798_11980</name>
</gene>
<dbReference type="STRING" id="136037.A0A067QXE9"/>
<keyword evidence="8" id="KW-1185">Reference proteome</keyword>
<reference evidence="7 8" key="1">
    <citation type="journal article" date="2014" name="Nat. Commun.">
        <title>Molecular traces of alternative social organization in a termite genome.</title>
        <authorList>
            <person name="Terrapon N."/>
            <person name="Li C."/>
            <person name="Robertson H.M."/>
            <person name="Ji L."/>
            <person name="Meng X."/>
            <person name="Booth W."/>
            <person name="Chen Z."/>
            <person name="Childers C.P."/>
            <person name="Glastad K.M."/>
            <person name="Gokhale K."/>
            <person name="Gowin J."/>
            <person name="Gronenberg W."/>
            <person name="Hermansen R.A."/>
            <person name="Hu H."/>
            <person name="Hunt B.G."/>
            <person name="Huylmans A.K."/>
            <person name="Khalil S.M."/>
            <person name="Mitchell R.D."/>
            <person name="Munoz-Torres M.C."/>
            <person name="Mustard J.A."/>
            <person name="Pan H."/>
            <person name="Reese J.T."/>
            <person name="Scharf M.E."/>
            <person name="Sun F."/>
            <person name="Vogel H."/>
            <person name="Xiao J."/>
            <person name="Yang W."/>
            <person name="Yang Z."/>
            <person name="Yang Z."/>
            <person name="Zhou J."/>
            <person name="Zhu J."/>
            <person name="Brent C.S."/>
            <person name="Elsik C.G."/>
            <person name="Goodisman M.A."/>
            <person name="Liberles D.A."/>
            <person name="Roe R.M."/>
            <person name="Vargo E.L."/>
            <person name="Vilcinskas A."/>
            <person name="Wang J."/>
            <person name="Bornberg-Bauer E."/>
            <person name="Korb J."/>
            <person name="Zhang G."/>
            <person name="Liebig J."/>
        </authorList>
    </citation>
    <scope>NUCLEOTIDE SEQUENCE [LARGE SCALE GENOMIC DNA]</scope>
    <source>
        <tissue evidence="7">Whole organism</tissue>
    </source>
</reference>
<dbReference type="GO" id="GO:0032502">
    <property type="term" value="P:developmental process"/>
    <property type="evidence" value="ECO:0007669"/>
    <property type="project" value="TreeGrafter"/>
</dbReference>
<dbReference type="Pfam" id="PF00010">
    <property type="entry name" value="HLH"/>
    <property type="match status" value="1"/>
</dbReference>
<feature type="domain" description="BHLH" evidence="6">
    <location>
        <begin position="3"/>
        <end position="55"/>
    </location>
</feature>
<dbReference type="AlphaFoldDB" id="A0A067QXE9"/>
<dbReference type="InterPro" id="IPR036638">
    <property type="entry name" value="HLH_DNA-bd_sf"/>
</dbReference>
<dbReference type="PANTHER" id="PTHR23349">
    <property type="entry name" value="BASIC HELIX-LOOP-HELIX TRANSCRIPTION FACTOR, TWIST"/>
    <property type="match status" value="1"/>
</dbReference>
<proteinExistence type="predicted"/>
<dbReference type="FunFam" id="4.10.280.10:FF:000035">
    <property type="entry name" value="Pancreas-specific transcription factor 1a"/>
    <property type="match status" value="1"/>
</dbReference>
<feature type="non-terminal residue" evidence="7">
    <location>
        <position position="1"/>
    </location>
</feature>
<keyword evidence="3" id="KW-0804">Transcription</keyword>
<dbReference type="Proteomes" id="UP000027135">
    <property type="component" value="Unassembled WGS sequence"/>
</dbReference>
<keyword evidence="4" id="KW-0539">Nucleus</keyword>
<dbReference type="PANTHER" id="PTHR23349:SF112">
    <property type="entry name" value="48 RELATED 1, ISOFORM B"/>
    <property type="match status" value="1"/>
</dbReference>
<organism evidence="7 8">
    <name type="scientific">Zootermopsis nevadensis</name>
    <name type="common">Dampwood termite</name>
    <dbReference type="NCBI Taxonomy" id="136037"/>
    <lineage>
        <taxon>Eukaryota</taxon>
        <taxon>Metazoa</taxon>
        <taxon>Ecdysozoa</taxon>
        <taxon>Arthropoda</taxon>
        <taxon>Hexapoda</taxon>
        <taxon>Insecta</taxon>
        <taxon>Pterygota</taxon>
        <taxon>Neoptera</taxon>
        <taxon>Polyneoptera</taxon>
        <taxon>Dictyoptera</taxon>
        <taxon>Blattodea</taxon>
        <taxon>Blattoidea</taxon>
        <taxon>Termitoidae</taxon>
        <taxon>Termopsidae</taxon>
        <taxon>Zootermopsis</taxon>
    </lineage>
</organism>
<dbReference type="GO" id="GO:0000981">
    <property type="term" value="F:DNA-binding transcription factor activity, RNA polymerase II-specific"/>
    <property type="evidence" value="ECO:0007669"/>
    <property type="project" value="TreeGrafter"/>
</dbReference>
<dbReference type="GO" id="GO:0046983">
    <property type="term" value="F:protein dimerization activity"/>
    <property type="evidence" value="ECO:0007669"/>
    <property type="project" value="InterPro"/>
</dbReference>
<dbReference type="OMA" id="QENDECC"/>
<evidence type="ECO:0000313" key="8">
    <source>
        <dbReference type="Proteomes" id="UP000027135"/>
    </source>
</evidence>
<dbReference type="InterPro" id="IPR050283">
    <property type="entry name" value="E-box_TF_Regulators"/>
</dbReference>
<dbReference type="eggNOG" id="KOG4029">
    <property type="taxonomic scope" value="Eukaryota"/>
</dbReference>
<evidence type="ECO:0000256" key="2">
    <source>
        <dbReference type="ARBA" id="ARBA00023125"/>
    </source>
</evidence>